<evidence type="ECO:0000313" key="2">
    <source>
        <dbReference type="Proteomes" id="UP000824469"/>
    </source>
</evidence>
<reference evidence="1 2" key="1">
    <citation type="journal article" date="2021" name="Nat. Plants">
        <title>The Taxus genome provides insights into paclitaxel biosynthesis.</title>
        <authorList>
            <person name="Xiong X."/>
            <person name="Gou J."/>
            <person name="Liao Q."/>
            <person name="Li Y."/>
            <person name="Zhou Q."/>
            <person name="Bi G."/>
            <person name="Li C."/>
            <person name="Du R."/>
            <person name="Wang X."/>
            <person name="Sun T."/>
            <person name="Guo L."/>
            <person name="Liang H."/>
            <person name="Lu P."/>
            <person name="Wu Y."/>
            <person name="Zhang Z."/>
            <person name="Ro D.K."/>
            <person name="Shang Y."/>
            <person name="Huang S."/>
            <person name="Yan J."/>
        </authorList>
    </citation>
    <scope>NUCLEOTIDE SEQUENCE [LARGE SCALE GENOMIC DNA]</scope>
    <source>
        <strain evidence="1">Ta-2019</strain>
    </source>
</reference>
<protein>
    <submittedName>
        <fullName evidence="1">Uncharacterized protein</fullName>
    </submittedName>
</protein>
<accession>A0AA38GNP0</accession>
<gene>
    <name evidence="1" type="ORF">KI387_005586</name>
</gene>
<dbReference type="AlphaFoldDB" id="A0AA38GNP0"/>
<organism evidence="1 2">
    <name type="scientific">Taxus chinensis</name>
    <name type="common">Chinese yew</name>
    <name type="synonym">Taxus wallichiana var. chinensis</name>
    <dbReference type="NCBI Taxonomy" id="29808"/>
    <lineage>
        <taxon>Eukaryota</taxon>
        <taxon>Viridiplantae</taxon>
        <taxon>Streptophyta</taxon>
        <taxon>Embryophyta</taxon>
        <taxon>Tracheophyta</taxon>
        <taxon>Spermatophyta</taxon>
        <taxon>Pinopsida</taxon>
        <taxon>Pinidae</taxon>
        <taxon>Conifers II</taxon>
        <taxon>Cupressales</taxon>
        <taxon>Taxaceae</taxon>
        <taxon>Taxus</taxon>
    </lineage>
</organism>
<keyword evidence="2" id="KW-1185">Reference proteome</keyword>
<feature type="non-terminal residue" evidence="1">
    <location>
        <position position="59"/>
    </location>
</feature>
<name>A0AA38GNP0_TAXCH</name>
<dbReference type="EMBL" id="JAHRHJ020000002">
    <property type="protein sequence ID" value="KAH9325408.1"/>
    <property type="molecule type" value="Genomic_DNA"/>
</dbReference>
<comment type="caution">
    <text evidence="1">The sequence shown here is derived from an EMBL/GenBank/DDBJ whole genome shotgun (WGS) entry which is preliminary data.</text>
</comment>
<dbReference type="Proteomes" id="UP000824469">
    <property type="component" value="Unassembled WGS sequence"/>
</dbReference>
<evidence type="ECO:0000313" key="1">
    <source>
        <dbReference type="EMBL" id="KAH9325408.1"/>
    </source>
</evidence>
<feature type="non-terminal residue" evidence="1">
    <location>
        <position position="1"/>
    </location>
</feature>
<proteinExistence type="predicted"/>
<sequence>LISFGITYSVSISNPFGLWRLSANDHISPSSSRMKQDCYQSSKLPDLYVHFNMVLMAFL</sequence>